<accession>A0A7X0U5V0</accession>
<dbReference type="Proteomes" id="UP000565579">
    <property type="component" value="Unassembled WGS sequence"/>
</dbReference>
<gene>
    <name evidence="2" type="ORF">HD593_011038</name>
</gene>
<dbReference type="EMBL" id="JACHMI010000001">
    <property type="protein sequence ID" value="MBB6556243.1"/>
    <property type="molecule type" value="Genomic_DNA"/>
</dbReference>
<name>A0A7X0U5V0_9ACTN</name>
<proteinExistence type="predicted"/>
<keyword evidence="1" id="KW-0472">Membrane</keyword>
<keyword evidence="1" id="KW-1133">Transmembrane helix</keyword>
<keyword evidence="3" id="KW-1185">Reference proteome</keyword>
<evidence type="ECO:0000313" key="2">
    <source>
        <dbReference type="EMBL" id="MBB6556243.1"/>
    </source>
</evidence>
<evidence type="ECO:0000256" key="1">
    <source>
        <dbReference type="SAM" id="Phobius"/>
    </source>
</evidence>
<keyword evidence="1" id="KW-0812">Transmembrane</keyword>
<comment type="caution">
    <text evidence="2">The sequence shown here is derived from an EMBL/GenBank/DDBJ whole genome shotgun (WGS) entry which is preliminary data.</text>
</comment>
<dbReference type="AlphaFoldDB" id="A0A7X0U5V0"/>
<reference evidence="2 3" key="1">
    <citation type="submission" date="2020-08" db="EMBL/GenBank/DDBJ databases">
        <title>Sequencing the genomes of 1000 actinobacteria strains.</title>
        <authorList>
            <person name="Klenk H.-P."/>
        </authorList>
    </citation>
    <scope>NUCLEOTIDE SEQUENCE [LARGE SCALE GENOMIC DNA]</scope>
    <source>
        <strain evidence="2 3">DSM 43768</strain>
    </source>
</reference>
<dbReference type="RefSeq" id="WP_281402526.1">
    <property type="nucleotide sequence ID" value="NZ_BAAAXY010000153.1"/>
</dbReference>
<organism evidence="2 3">
    <name type="scientific">Nonomuraea rubra</name>
    <dbReference type="NCBI Taxonomy" id="46180"/>
    <lineage>
        <taxon>Bacteria</taxon>
        <taxon>Bacillati</taxon>
        <taxon>Actinomycetota</taxon>
        <taxon>Actinomycetes</taxon>
        <taxon>Streptosporangiales</taxon>
        <taxon>Streptosporangiaceae</taxon>
        <taxon>Nonomuraea</taxon>
    </lineage>
</organism>
<feature type="transmembrane region" description="Helical" evidence="1">
    <location>
        <begin position="21"/>
        <end position="43"/>
    </location>
</feature>
<protein>
    <submittedName>
        <fullName evidence="2">Uncharacterized protein</fullName>
    </submittedName>
</protein>
<evidence type="ECO:0000313" key="3">
    <source>
        <dbReference type="Proteomes" id="UP000565579"/>
    </source>
</evidence>
<sequence>MIWPTPARDERDDSPGCLASGLLKLLGFAVLIVAVVAVAAHYIA</sequence>